<accession>A0A6P7LI89</accession>
<dbReference type="GeneID" id="114848242"/>
<name>A0A6P7LI89_BETSP</name>
<feature type="coiled-coil region" evidence="3">
    <location>
        <begin position="15"/>
        <end position="46"/>
    </location>
</feature>
<dbReference type="InterPro" id="IPR051655">
    <property type="entry name" value="FAM161"/>
</dbReference>
<evidence type="ECO:0000313" key="6">
    <source>
        <dbReference type="RefSeq" id="XP_028994411.1"/>
    </source>
</evidence>
<dbReference type="RefSeq" id="XP_028994411.1">
    <property type="nucleotide sequence ID" value="XM_029138578.3"/>
</dbReference>
<feature type="region of interest" description="Disordered" evidence="4">
    <location>
        <begin position="476"/>
        <end position="538"/>
    </location>
</feature>
<organism evidence="5 6">
    <name type="scientific">Betta splendens</name>
    <name type="common">Siamese fighting fish</name>
    <dbReference type="NCBI Taxonomy" id="158456"/>
    <lineage>
        <taxon>Eukaryota</taxon>
        <taxon>Metazoa</taxon>
        <taxon>Chordata</taxon>
        <taxon>Craniata</taxon>
        <taxon>Vertebrata</taxon>
        <taxon>Euteleostomi</taxon>
        <taxon>Actinopterygii</taxon>
        <taxon>Neopterygii</taxon>
        <taxon>Teleostei</taxon>
        <taxon>Neoteleostei</taxon>
        <taxon>Acanthomorphata</taxon>
        <taxon>Anabantaria</taxon>
        <taxon>Anabantiformes</taxon>
        <taxon>Anabantoidei</taxon>
        <taxon>Osphronemidae</taxon>
        <taxon>Betta</taxon>
    </lineage>
</organism>
<proteinExistence type="inferred from homology"/>
<feature type="region of interest" description="Disordered" evidence="4">
    <location>
        <begin position="220"/>
        <end position="261"/>
    </location>
</feature>
<evidence type="ECO:0000256" key="4">
    <source>
        <dbReference type="SAM" id="MobiDB-lite"/>
    </source>
</evidence>
<dbReference type="AlphaFoldDB" id="A0A6P7LI89"/>
<dbReference type="Pfam" id="PF10595">
    <property type="entry name" value="FAM161A_B"/>
    <property type="match status" value="2"/>
</dbReference>
<protein>
    <submittedName>
        <fullName evidence="6 7">Protein FAM161B</fullName>
    </submittedName>
</protein>
<evidence type="ECO:0000256" key="1">
    <source>
        <dbReference type="ARBA" id="ARBA00006663"/>
    </source>
</evidence>
<evidence type="ECO:0000256" key="3">
    <source>
        <dbReference type="SAM" id="Coils"/>
    </source>
</evidence>
<dbReference type="PANTHER" id="PTHR21501:SF4">
    <property type="entry name" value="PROTEIN FAM161B"/>
    <property type="match status" value="1"/>
</dbReference>
<evidence type="ECO:0000313" key="5">
    <source>
        <dbReference type="Proteomes" id="UP000515150"/>
    </source>
</evidence>
<feature type="compositionally biased region" description="Basic and acidic residues" evidence="4">
    <location>
        <begin position="509"/>
        <end position="538"/>
    </location>
</feature>
<dbReference type="KEGG" id="bspl:114848242"/>
<keyword evidence="5" id="KW-1185">Reference proteome</keyword>
<dbReference type="InterPro" id="IPR019579">
    <property type="entry name" value="FAM161A/B"/>
</dbReference>
<dbReference type="OrthoDB" id="2150121at2759"/>
<dbReference type="PANTHER" id="PTHR21501">
    <property type="entry name" value="PROTEIN FAM-161"/>
    <property type="match status" value="1"/>
</dbReference>
<reference evidence="6 7" key="1">
    <citation type="submission" date="2025-04" db="UniProtKB">
        <authorList>
            <consortium name="RefSeq"/>
        </authorList>
    </citation>
    <scope>IDENTIFICATION</scope>
</reference>
<gene>
    <name evidence="6 7" type="primary">fam161b</name>
</gene>
<dbReference type="CTD" id="145483"/>
<sequence>MSKLQSLLEDGVRSELLLQQQLKALSETLQQQLQEAERRQMEELEKRIHQNALLSTGDRYSGGGDELNNHIKRSASEPALDSHKDTLLKSNLSSPARLLSTNRNHSEASSIVIPDKTRLPSVKTTQMIKEEEAEAECQKKFVASPAPRHVTQPLYQQMVERKEKERKLVVEQRTNLLLSMQKPFSFHERERQKREKLMAMTKVMDQENKDKKVIKPHKVENSEANEQEDGCRRVSTNPTASGIPKLRTAQRNRKQKLGFLDDKPSFRPKIIHQVPDFIRLHRALQTEMLGKNAIKDGTKCQPFSLRTSTLPERQRRTSPESSQVLNMSLSRSKSLGALTSLSSDTLPTYISDAARKRCTAIRNSMEVRESKNQESAEWFRKYQTRSRAMKKAVALHAKLLDPHRSLNEVFHDKTRHHREADKQKMREYSKELQEMKARVSERPYLFQLVKQKNAKAHAEQVFWDKLKKAGLKEQFVEENGEAGEEVSSSSSSRSEENRSNDSCSPENDMYNREENVDDGEKIEAVEEESVKSKGEEMA</sequence>
<evidence type="ECO:0000256" key="2">
    <source>
        <dbReference type="ARBA" id="ARBA00023054"/>
    </source>
</evidence>
<dbReference type="GeneTree" id="ENSGT00940000159998"/>
<evidence type="ECO:0000313" key="7">
    <source>
        <dbReference type="RefSeq" id="XP_028994412.1"/>
    </source>
</evidence>
<comment type="similarity">
    <text evidence="1">Belongs to the FAM161 family.</text>
</comment>
<keyword evidence="2 3" id="KW-0175">Coiled coil</keyword>
<dbReference type="GO" id="GO:0005929">
    <property type="term" value="C:cilium"/>
    <property type="evidence" value="ECO:0007669"/>
    <property type="project" value="TreeGrafter"/>
</dbReference>
<dbReference type="GO" id="GO:0005856">
    <property type="term" value="C:cytoskeleton"/>
    <property type="evidence" value="ECO:0007669"/>
    <property type="project" value="UniProtKB-ARBA"/>
</dbReference>
<dbReference type="GO" id="GO:0044782">
    <property type="term" value="P:cilium organization"/>
    <property type="evidence" value="ECO:0007669"/>
    <property type="project" value="TreeGrafter"/>
</dbReference>
<dbReference type="RefSeq" id="XP_028994412.1">
    <property type="nucleotide sequence ID" value="XM_029138579.3"/>
</dbReference>
<dbReference type="Proteomes" id="UP000515150">
    <property type="component" value="Chromosome 22"/>
</dbReference>